<proteinExistence type="predicted"/>
<keyword evidence="2" id="KW-1133">Transmembrane helix</keyword>
<keyword evidence="3" id="KW-0732">Signal</keyword>
<feature type="region of interest" description="Disordered" evidence="1">
    <location>
        <begin position="426"/>
        <end position="460"/>
    </location>
</feature>
<feature type="region of interest" description="Disordered" evidence="1">
    <location>
        <begin position="326"/>
        <end position="377"/>
    </location>
</feature>
<reference evidence="4 5" key="1">
    <citation type="submission" date="2016-05" db="EMBL/GenBank/DDBJ databases">
        <title>Comparative analysis of secretome profiles of manganese(II)-oxidizing ascomycete fungi.</title>
        <authorList>
            <consortium name="DOE Joint Genome Institute"/>
            <person name="Zeiner C.A."/>
            <person name="Purvine S.O."/>
            <person name="Zink E.M."/>
            <person name="Wu S."/>
            <person name="Pasa-Tolic L."/>
            <person name="Chaput D.L."/>
            <person name="Haridas S."/>
            <person name="Grigoriev I.V."/>
            <person name="Santelli C.M."/>
            <person name="Hansel C.M."/>
        </authorList>
    </citation>
    <scope>NUCLEOTIDE SEQUENCE [LARGE SCALE GENOMIC DNA]</scope>
    <source>
        <strain evidence="4 5">AP3s5-JAC2a</strain>
    </source>
</reference>
<feature type="region of interest" description="Disordered" evidence="1">
    <location>
        <begin position="182"/>
        <end position="312"/>
    </location>
</feature>
<name>A0A177CYD9_9PLEO</name>
<keyword evidence="2" id="KW-0472">Membrane</keyword>
<dbReference type="RefSeq" id="XP_018042277.1">
    <property type="nucleotide sequence ID" value="XM_018177198.1"/>
</dbReference>
<feature type="compositionally biased region" description="Polar residues" evidence="1">
    <location>
        <begin position="186"/>
        <end position="198"/>
    </location>
</feature>
<dbReference type="OrthoDB" id="4524805at2759"/>
<evidence type="ECO:0000313" key="4">
    <source>
        <dbReference type="EMBL" id="OAG11912.1"/>
    </source>
</evidence>
<keyword evidence="5" id="KW-1185">Reference proteome</keyword>
<evidence type="ECO:0000256" key="2">
    <source>
        <dbReference type="SAM" id="Phobius"/>
    </source>
</evidence>
<protein>
    <submittedName>
        <fullName evidence="4">Uncharacterized protein</fullName>
    </submittedName>
</protein>
<dbReference type="Proteomes" id="UP000077069">
    <property type="component" value="Unassembled WGS sequence"/>
</dbReference>
<evidence type="ECO:0000313" key="5">
    <source>
        <dbReference type="Proteomes" id="UP000077069"/>
    </source>
</evidence>
<keyword evidence="2" id="KW-0812">Transmembrane</keyword>
<accession>A0A177CYD9</accession>
<feature type="compositionally biased region" description="Polar residues" evidence="1">
    <location>
        <begin position="356"/>
        <end position="369"/>
    </location>
</feature>
<feature type="compositionally biased region" description="Low complexity" evidence="1">
    <location>
        <begin position="337"/>
        <end position="355"/>
    </location>
</feature>
<feature type="compositionally biased region" description="Polar residues" evidence="1">
    <location>
        <begin position="206"/>
        <end position="219"/>
    </location>
</feature>
<feature type="transmembrane region" description="Helical" evidence="2">
    <location>
        <begin position="53"/>
        <end position="76"/>
    </location>
</feature>
<feature type="signal peptide" evidence="3">
    <location>
        <begin position="1"/>
        <end position="20"/>
    </location>
</feature>
<evidence type="ECO:0000256" key="1">
    <source>
        <dbReference type="SAM" id="MobiDB-lite"/>
    </source>
</evidence>
<evidence type="ECO:0000256" key="3">
    <source>
        <dbReference type="SAM" id="SignalP"/>
    </source>
</evidence>
<sequence>MRRALLPPALLLLLVDFVHAAPYNFLDNYRDPTPSPEDGPPASAKASRDKNLLPAQICAIVGAYAVTVLIWGLLLVTVGRKMRRRTENSPKTLELELVTKRRDASLRSPTSPIGSARSVSSWRKIFKKEKDIENGDAPESPVAISPVIHSPGSFDQRVIEENKARAQAEMERLYAAVMDHDRKKSITSQASLESSEPQPHSRRPSAINTTMPSHSNPSSPVKAIYPPGFSNGPTTAPLPRERPSSPRSILSKKSTSSSKRGFNLKNLRISGPIQKYPGEFADDERTPLSPRYYHNPGAPPSPPTQANSPTTPADLEEAYEHLDTVQPLPHPAPQRQNSSNAPSPTTAPAPRTNPTVSFTRSATSSQNSLPLRGYAEPLKSPDLRTTVLNRRTDHLSMNTPKTGVPYTPYSPYMPFTPVTPVTPHLVTKKERKAAKKWDGRKQPDRGDLVQSPKDIFGDAW</sequence>
<gene>
    <name evidence="4" type="ORF">CC84DRAFT_1159324</name>
</gene>
<organism evidence="4 5">
    <name type="scientific">Paraphaeosphaeria sporulosa</name>
    <dbReference type="NCBI Taxonomy" id="1460663"/>
    <lineage>
        <taxon>Eukaryota</taxon>
        <taxon>Fungi</taxon>
        <taxon>Dikarya</taxon>
        <taxon>Ascomycota</taxon>
        <taxon>Pezizomycotina</taxon>
        <taxon>Dothideomycetes</taxon>
        <taxon>Pleosporomycetidae</taxon>
        <taxon>Pleosporales</taxon>
        <taxon>Massarineae</taxon>
        <taxon>Didymosphaeriaceae</taxon>
        <taxon>Paraphaeosphaeria</taxon>
    </lineage>
</organism>
<feature type="compositionally biased region" description="Basic and acidic residues" evidence="1">
    <location>
        <begin position="435"/>
        <end position="447"/>
    </location>
</feature>
<dbReference type="InParanoid" id="A0A177CYD9"/>
<dbReference type="AlphaFoldDB" id="A0A177CYD9"/>
<feature type="compositionally biased region" description="Low complexity" evidence="1">
    <location>
        <begin position="245"/>
        <end position="260"/>
    </location>
</feature>
<feature type="chain" id="PRO_5008058751" evidence="3">
    <location>
        <begin position="21"/>
        <end position="460"/>
    </location>
</feature>
<dbReference type="GeneID" id="28760684"/>
<dbReference type="EMBL" id="KV441548">
    <property type="protein sequence ID" value="OAG11912.1"/>
    <property type="molecule type" value="Genomic_DNA"/>
</dbReference>